<dbReference type="Proteomes" id="UP000887580">
    <property type="component" value="Unplaced"/>
</dbReference>
<accession>A0AC35GGW2</accession>
<dbReference type="WBParaSite" id="PS1159_v2.g5140.t1">
    <property type="protein sequence ID" value="PS1159_v2.g5140.t1"/>
    <property type="gene ID" value="PS1159_v2.g5140"/>
</dbReference>
<name>A0AC35GGW2_9BILA</name>
<evidence type="ECO:0000313" key="1">
    <source>
        <dbReference type="Proteomes" id="UP000887580"/>
    </source>
</evidence>
<proteinExistence type="predicted"/>
<protein>
    <submittedName>
        <fullName evidence="2">Uncharacterized protein</fullName>
    </submittedName>
</protein>
<organism evidence="1 2">
    <name type="scientific">Panagrolaimus sp. PS1159</name>
    <dbReference type="NCBI Taxonomy" id="55785"/>
    <lineage>
        <taxon>Eukaryota</taxon>
        <taxon>Metazoa</taxon>
        <taxon>Ecdysozoa</taxon>
        <taxon>Nematoda</taxon>
        <taxon>Chromadorea</taxon>
        <taxon>Rhabditida</taxon>
        <taxon>Tylenchina</taxon>
        <taxon>Panagrolaimomorpha</taxon>
        <taxon>Panagrolaimoidea</taxon>
        <taxon>Panagrolaimidae</taxon>
        <taxon>Panagrolaimus</taxon>
    </lineage>
</organism>
<evidence type="ECO:0000313" key="2">
    <source>
        <dbReference type="WBParaSite" id="PS1159_v2.g5140.t1"/>
    </source>
</evidence>
<reference evidence="2" key="1">
    <citation type="submission" date="2022-11" db="UniProtKB">
        <authorList>
            <consortium name="WormBaseParasite"/>
        </authorList>
    </citation>
    <scope>IDENTIFICATION</scope>
</reference>
<sequence>MRVLIVFIAIIAIIGFISAADPYTAGGKKVRTLLSPFCTLPQLKTLTNWILDQGYNGRQLEDMQADLITQGMNVLTNAQKAKVTGMYAKLSEELGGSAKAQTLLTTLMTEVGAFIKPFADKVTTVMNAQKKAGKPKDACKKAALVQSNKFITKANVQKAINNLKKKFSPAQCTVAFKYLAPTYVLLGKYSFLKPPCTGKGV</sequence>